<proteinExistence type="predicted"/>
<accession>A0A1V4HIN5</accession>
<keyword evidence="2" id="KW-1185">Reference proteome</keyword>
<dbReference type="AlphaFoldDB" id="A0A1V4HIN5"/>
<name>A0A1V4HIN5_9BACL</name>
<evidence type="ECO:0000313" key="1">
    <source>
        <dbReference type="EMBL" id="OPH56855.1"/>
    </source>
</evidence>
<dbReference type="OrthoDB" id="2583792at2"/>
<protein>
    <recommendedName>
        <fullName evidence="3">Phosphate starvation-inducible protein PhoH</fullName>
    </recommendedName>
</protein>
<organism evidence="1 2">
    <name type="scientific">Paenibacillus ferrarius</name>
    <dbReference type="NCBI Taxonomy" id="1469647"/>
    <lineage>
        <taxon>Bacteria</taxon>
        <taxon>Bacillati</taxon>
        <taxon>Bacillota</taxon>
        <taxon>Bacilli</taxon>
        <taxon>Bacillales</taxon>
        <taxon>Paenibacillaceae</taxon>
        <taxon>Paenibacillus</taxon>
    </lineage>
</organism>
<dbReference type="STRING" id="1469647.BC351_25895"/>
<dbReference type="EMBL" id="MBTG01000014">
    <property type="protein sequence ID" value="OPH56855.1"/>
    <property type="molecule type" value="Genomic_DNA"/>
</dbReference>
<dbReference type="Proteomes" id="UP000190626">
    <property type="component" value="Unassembled WGS sequence"/>
</dbReference>
<comment type="caution">
    <text evidence="1">The sequence shown here is derived from an EMBL/GenBank/DDBJ whole genome shotgun (WGS) entry which is preliminary data.</text>
</comment>
<dbReference type="RefSeq" id="WP_079413847.1">
    <property type="nucleotide sequence ID" value="NZ_MBTG01000014.1"/>
</dbReference>
<evidence type="ECO:0008006" key="3">
    <source>
        <dbReference type="Google" id="ProtNLM"/>
    </source>
</evidence>
<reference evidence="2" key="1">
    <citation type="submission" date="2016-07" db="EMBL/GenBank/DDBJ databases">
        <authorList>
            <person name="Florea S."/>
            <person name="Webb J.S."/>
            <person name="Jaromczyk J."/>
            <person name="Schardl C.L."/>
        </authorList>
    </citation>
    <scope>NUCLEOTIDE SEQUENCE [LARGE SCALE GENOMIC DNA]</scope>
    <source>
        <strain evidence="2">CY1</strain>
    </source>
</reference>
<sequence length="215" mass="24447">MSRIAAADFLLLDSGAIFSEQTVPDGQSDPNMKVLDQYDFASYDLLEAGHKFLIMDEFIDQELMFDQKDRIKAFLDQGNILFFGGQLFRHWIPGASLFMPKTIHSYLDYQVTVLDHPIFDGVLSDDITFNKGVAGFFSRGHHPLPEGAEVLLRLAGEEPITYIDRQSSQGTIVVHAGRNLLNYRHSSNSAGRIGAQFHRFLYEEYQSLQRRRAQV</sequence>
<gene>
    <name evidence="1" type="ORF">BC351_25895</name>
</gene>
<evidence type="ECO:0000313" key="2">
    <source>
        <dbReference type="Proteomes" id="UP000190626"/>
    </source>
</evidence>